<organism evidence="3 4">
    <name type="scientific">Mesobaculum littorinae</name>
    <dbReference type="NCBI Taxonomy" id="2486419"/>
    <lineage>
        <taxon>Bacteria</taxon>
        <taxon>Pseudomonadati</taxon>
        <taxon>Pseudomonadota</taxon>
        <taxon>Alphaproteobacteria</taxon>
        <taxon>Rhodobacterales</taxon>
        <taxon>Roseobacteraceae</taxon>
        <taxon>Mesobaculum</taxon>
    </lineage>
</organism>
<dbReference type="AlphaFoldDB" id="A0A438AGE4"/>
<comment type="caution">
    <text evidence="3">The sequence shown here is derived from an EMBL/GenBank/DDBJ whole genome shotgun (WGS) entry which is preliminary data.</text>
</comment>
<accession>A0A438AGE4</accession>
<dbReference type="OrthoDB" id="7876308at2"/>
<evidence type="ECO:0000313" key="3">
    <source>
        <dbReference type="EMBL" id="RVV97764.1"/>
    </source>
</evidence>
<dbReference type="Pfam" id="PF13767">
    <property type="entry name" value="DUF4168"/>
    <property type="match status" value="1"/>
</dbReference>
<name>A0A438AGE4_9RHOB</name>
<evidence type="ECO:0000313" key="4">
    <source>
        <dbReference type="Proteomes" id="UP000285908"/>
    </source>
</evidence>
<feature type="region of interest" description="Disordered" evidence="1">
    <location>
        <begin position="103"/>
        <end position="125"/>
    </location>
</feature>
<gene>
    <name evidence="3" type="ORF">EKE94_09755</name>
</gene>
<feature type="domain" description="DUF4168" evidence="2">
    <location>
        <begin position="127"/>
        <end position="204"/>
    </location>
</feature>
<sequence>MFPPGPCATFPPVRQRRQTARLYGRWPGPGACSGPCPHRIVRRISATPVERAAGTDHVFGDRGTDAAQPAKGDAMTFAKRLTTALPVAALVTLPVAGFAQSADNSDTETMAPDTQAGTEMQASSDFSDEQLDSFVDAAMDVAALRQDYAMRMNEAESDEARQTLVDEANTEMRSVIEEADGITVDEYIEIGEASAADEELNERIVTMLRDRMPEQPGGGTASPQGDG</sequence>
<dbReference type="EMBL" id="RQXX01000003">
    <property type="protein sequence ID" value="RVV97764.1"/>
    <property type="molecule type" value="Genomic_DNA"/>
</dbReference>
<reference evidence="3 4" key="1">
    <citation type="submission" date="2018-11" db="EMBL/GenBank/DDBJ databases">
        <title>Mesobaculum littorinae gen. nov., sp. nov., isolated from Littorina scabra that represents a novel genus of the order Rhodobacteraceae.</title>
        <authorList>
            <person name="Li F."/>
        </authorList>
    </citation>
    <scope>NUCLEOTIDE SEQUENCE [LARGE SCALE GENOMIC DNA]</scope>
    <source>
        <strain evidence="3 4">M0103</strain>
    </source>
</reference>
<dbReference type="InterPro" id="IPR025433">
    <property type="entry name" value="DUF4168"/>
</dbReference>
<dbReference type="Proteomes" id="UP000285908">
    <property type="component" value="Unassembled WGS sequence"/>
</dbReference>
<feature type="compositionally biased region" description="Polar residues" evidence="1">
    <location>
        <begin position="115"/>
        <end position="125"/>
    </location>
</feature>
<proteinExistence type="predicted"/>
<evidence type="ECO:0000256" key="1">
    <source>
        <dbReference type="SAM" id="MobiDB-lite"/>
    </source>
</evidence>
<protein>
    <submittedName>
        <fullName evidence="3">DUF4168 domain-containing protein</fullName>
    </submittedName>
</protein>
<keyword evidence="4" id="KW-1185">Reference proteome</keyword>
<evidence type="ECO:0000259" key="2">
    <source>
        <dbReference type="Pfam" id="PF13767"/>
    </source>
</evidence>